<accession>A0A2P2QIF4</accession>
<organism evidence="1">
    <name type="scientific">Rhizophora mucronata</name>
    <name type="common">Asiatic mangrove</name>
    <dbReference type="NCBI Taxonomy" id="61149"/>
    <lineage>
        <taxon>Eukaryota</taxon>
        <taxon>Viridiplantae</taxon>
        <taxon>Streptophyta</taxon>
        <taxon>Embryophyta</taxon>
        <taxon>Tracheophyta</taxon>
        <taxon>Spermatophyta</taxon>
        <taxon>Magnoliopsida</taxon>
        <taxon>eudicotyledons</taxon>
        <taxon>Gunneridae</taxon>
        <taxon>Pentapetalae</taxon>
        <taxon>rosids</taxon>
        <taxon>fabids</taxon>
        <taxon>Malpighiales</taxon>
        <taxon>Rhizophoraceae</taxon>
        <taxon>Rhizophora</taxon>
    </lineage>
</organism>
<sequence>MNHSCKGNNINLTFPLFHCQKEIPSFINLTSSKIPFKHYIVSSQIWSQSSLYHLFQNLQCLWGSLNQAPPICNYIVTNTISLKASPKIFKQIISHLYFFSSCTRHQELY</sequence>
<proteinExistence type="predicted"/>
<name>A0A2P2QIF4_RHIMU</name>
<evidence type="ECO:0000313" key="1">
    <source>
        <dbReference type="EMBL" id="MBX66697.1"/>
    </source>
</evidence>
<dbReference type="AlphaFoldDB" id="A0A2P2QIF4"/>
<dbReference type="EMBL" id="GGEC01086213">
    <property type="protein sequence ID" value="MBX66697.1"/>
    <property type="molecule type" value="Transcribed_RNA"/>
</dbReference>
<reference evidence="1" key="1">
    <citation type="submission" date="2018-02" db="EMBL/GenBank/DDBJ databases">
        <title>Rhizophora mucronata_Transcriptome.</title>
        <authorList>
            <person name="Meera S.P."/>
            <person name="Sreeshan A."/>
            <person name="Augustine A."/>
        </authorList>
    </citation>
    <scope>NUCLEOTIDE SEQUENCE</scope>
    <source>
        <tissue evidence="1">Leaf</tissue>
    </source>
</reference>
<protein>
    <submittedName>
        <fullName evidence="1">Uncharacterized protein</fullName>
    </submittedName>
</protein>